<dbReference type="GO" id="GO:0017116">
    <property type="term" value="F:single-stranded DNA helicase activity"/>
    <property type="evidence" value="ECO:0007669"/>
    <property type="project" value="TreeGrafter"/>
</dbReference>
<dbReference type="Gene3D" id="3.40.50.300">
    <property type="entry name" value="P-loop containing nucleotide triphosphate hydrolases"/>
    <property type="match status" value="2"/>
</dbReference>
<dbReference type="GO" id="GO:0006310">
    <property type="term" value="P:DNA recombination"/>
    <property type="evidence" value="ECO:0007669"/>
    <property type="project" value="TreeGrafter"/>
</dbReference>
<protein>
    <recommendedName>
        <fullName evidence="3">UvrD-like helicase C-terminal domain-containing protein</fullName>
    </recommendedName>
</protein>
<dbReference type="PANTHER" id="PTHR43788:SF6">
    <property type="entry name" value="DNA HELICASE B"/>
    <property type="match status" value="1"/>
</dbReference>
<dbReference type="CDD" id="cd17933">
    <property type="entry name" value="DEXSc_RecD-like"/>
    <property type="match status" value="1"/>
</dbReference>
<dbReference type="GO" id="GO:0009338">
    <property type="term" value="C:exodeoxyribonuclease V complex"/>
    <property type="evidence" value="ECO:0007669"/>
    <property type="project" value="TreeGrafter"/>
</dbReference>
<evidence type="ECO:0000256" key="1">
    <source>
        <dbReference type="ARBA" id="ARBA00022741"/>
    </source>
</evidence>
<reference evidence="4" key="1">
    <citation type="journal article" date="2015" name="Nature">
        <title>Complex archaea that bridge the gap between prokaryotes and eukaryotes.</title>
        <authorList>
            <person name="Spang A."/>
            <person name="Saw J.H."/>
            <person name="Jorgensen S.L."/>
            <person name="Zaremba-Niedzwiedzka K."/>
            <person name="Martijn J."/>
            <person name="Lind A.E."/>
            <person name="van Eijk R."/>
            <person name="Schleper C."/>
            <person name="Guy L."/>
            <person name="Ettema T.J."/>
        </authorList>
    </citation>
    <scope>NUCLEOTIDE SEQUENCE</scope>
</reference>
<keyword evidence="2" id="KW-0067">ATP-binding</keyword>
<name>A0A0F9K8N8_9ZZZZ</name>
<dbReference type="PANTHER" id="PTHR43788">
    <property type="entry name" value="DNA2/NAM7 HELICASE FAMILY MEMBER"/>
    <property type="match status" value="1"/>
</dbReference>
<evidence type="ECO:0000256" key="2">
    <source>
        <dbReference type="ARBA" id="ARBA00022840"/>
    </source>
</evidence>
<gene>
    <name evidence="4" type="ORF">LCGC14_1358710</name>
</gene>
<dbReference type="EMBL" id="LAZR01008475">
    <property type="protein sequence ID" value="KKM78564.1"/>
    <property type="molecule type" value="Genomic_DNA"/>
</dbReference>
<dbReference type="CDD" id="cd18809">
    <property type="entry name" value="SF1_C_RecD"/>
    <property type="match status" value="1"/>
</dbReference>
<dbReference type="InterPro" id="IPR050534">
    <property type="entry name" value="Coronavir_polyprotein_1ab"/>
</dbReference>
<evidence type="ECO:0000259" key="3">
    <source>
        <dbReference type="Pfam" id="PF13538"/>
    </source>
</evidence>
<comment type="caution">
    <text evidence="4">The sequence shown here is derived from an EMBL/GenBank/DDBJ whole genome shotgun (WGS) entry which is preliminary data.</text>
</comment>
<dbReference type="AlphaFoldDB" id="A0A0F9K8N8"/>
<dbReference type="Pfam" id="PF13604">
    <property type="entry name" value="AAA_30"/>
    <property type="match status" value="1"/>
</dbReference>
<dbReference type="Pfam" id="PF13538">
    <property type="entry name" value="UvrD_C_2"/>
    <property type="match status" value="1"/>
</dbReference>
<dbReference type="GO" id="GO:0005524">
    <property type="term" value="F:ATP binding"/>
    <property type="evidence" value="ECO:0007669"/>
    <property type="project" value="UniProtKB-KW"/>
</dbReference>
<feature type="domain" description="UvrD-like helicase C-terminal" evidence="3">
    <location>
        <begin position="654"/>
        <end position="700"/>
    </location>
</feature>
<dbReference type="InterPro" id="IPR027417">
    <property type="entry name" value="P-loop_NTPase"/>
</dbReference>
<proteinExistence type="predicted"/>
<evidence type="ECO:0000313" key="4">
    <source>
        <dbReference type="EMBL" id="KKM78564.1"/>
    </source>
</evidence>
<dbReference type="InterPro" id="IPR027785">
    <property type="entry name" value="UvrD-like_helicase_C"/>
</dbReference>
<dbReference type="Gene3D" id="2.30.30.940">
    <property type="match status" value="1"/>
</dbReference>
<accession>A0A0F9K8N8</accession>
<organism evidence="4">
    <name type="scientific">marine sediment metagenome</name>
    <dbReference type="NCBI Taxonomy" id="412755"/>
    <lineage>
        <taxon>unclassified sequences</taxon>
        <taxon>metagenomes</taxon>
        <taxon>ecological metagenomes</taxon>
    </lineage>
</organism>
<dbReference type="SUPFAM" id="SSF52540">
    <property type="entry name" value="P-loop containing nucleoside triphosphate hydrolases"/>
    <property type="match status" value="2"/>
</dbReference>
<keyword evidence="1" id="KW-0547">Nucleotide-binding</keyword>
<sequence length="729" mass="78611">MELAVKSIVSQLNAGVIFTGENSEGRVFRVRVKEPLFPALGETYVITGDFTEYKDGYGRAFAQIEASNIERTATSGRLLAGYLMTLSNVGEARARRLIDRFGDDIHDVLSAPERLEELGETLQPGRPNLGIKLAIHVQAEFAQKLAADKVQVEQFEFYNRLEHLGVQDRGAAQKLWRLLGASKAGDALLANPYLAAALLPWSAADALGQAVLRGSGVERLASHPERLRGAVDAATRKLLSKGHTAATEAQWRKLAPQGVAGASMVAEGLEYGSLVRHGDLIQPFGARYLETDVEKKLTAIAASAWPHSISQISDVVSDTETAIGFNLTDEQRYAVGQIIARPLACLQGGAGVGKTTVMLAVTLAWEALGGNVLMAALAGKAALQLSRSTSQPGSPRLAVTIARLINGLRAVSNGRTGDHLPNLTRETLLIIDEAAMVDTATLHELLSEIFKLQPDGCRILLVGDSGQLPPVGFGAVFHNLVQKPIITSQLTRPLRQINGSSIPLVAGQIRAGEVPDIPTYLNQANGVYFVEANAKTLVARASNVYRQLRNSKGVKDVMVCAARNQTVDAFNKTMSAENWEIAKQLGLYARVYPGDPIICTKNHYSSGLFNGMLGVVRDIENDVMVNWEGSDIDPHTGGPVLQTVPLEAAIDIRLAYAITCHKSQGSSAKAVIVVLEDTSFLTREWLYTAITRAETQVIIIGSKDALRMSVERRTKRVTGFNFLCPADAA</sequence>